<dbReference type="Gene3D" id="1.20.120.450">
    <property type="entry name" value="dinb family like domain"/>
    <property type="match status" value="1"/>
</dbReference>
<dbReference type="Pfam" id="PF12867">
    <property type="entry name" value="DinB_2"/>
    <property type="match status" value="1"/>
</dbReference>
<dbReference type="RefSeq" id="WP_176294215.1">
    <property type="nucleotide sequence ID" value="NZ_CP051177.1"/>
</dbReference>
<dbReference type="SUPFAM" id="SSF109854">
    <property type="entry name" value="DinB/YfiT-like putative metalloenzymes"/>
    <property type="match status" value="1"/>
</dbReference>
<dbReference type="Proteomes" id="UP000509222">
    <property type="component" value="Chromosome"/>
</dbReference>
<proteinExistence type="predicted"/>
<reference evidence="3" key="2">
    <citation type="submission" date="2020-06" db="EMBL/GenBank/DDBJ databases">
        <title>Isolation of Planomicrobium glaciei.</title>
        <authorList>
            <person name="Malisova L."/>
            <person name="Safrankova R."/>
            <person name="Jakubu V."/>
            <person name="Spanelova P."/>
        </authorList>
    </citation>
    <scope>NUCLEOTIDE SEQUENCE [LARGE SCALE GENOMIC DNA]</scope>
    <source>
        <strain evidence="3">NRL-ATB46093</strain>
    </source>
</reference>
<sequence length="168" mass="19521">MNGKKVLFIFKNGLRKYSPEQLRHIPREGVWSIGQMYDHIILVAHEYLDNVQICAASTEGQPLGKTPAGEQLFKDGGFPPIKIRLPDEMNGPPNNSASKEDLETRMEEVMDRLDHWELKASTINPDYKVKHGGFGWLNAEEWLELVKMHSRHHLRQKEELERYLKMET</sequence>
<protein>
    <submittedName>
        <fullName evidence="2">DinB family protein</fullName>
    </submittedName>
</protein>
<reference evidence="2 3" key="1">
    <citation type="submission" date="2020-04" db="EMBL/GenBank/DDBJ databases">
        <authorList>
            <person name="Pajer P."/>
            <person name="Broz P."/>
        </authorList>
    </citation>
    <scope>NUCLEOTIDE SEQUENCE [LARGE SCALE GENOMIC DNA]</scope>
    <source>
        <strain evidence="3">NRL-ATB46093</strain>
    </source>
</reference>
<organism evidence="2 3">
    <name type="scientific">Planococcus glaciei</name>
    <dbReference type="NCBI Taxonomy" id="459472"/>
    <lineage>
        <taxon>Bacteria</taxon>
        <taxon>Bacillati</taxon>
        <taxon>Bacillota</taxon>
        <taxon>Bacilli</taxon>
        <taxon>Bacillales</taxon>
        <taxon>Caryophanaceae</taxon>
        <taxon>Planococcus</taxon>
    </lineage>
</organism>
<gene>
    <name evidence="2" type="ORF">HF394_05525</name>
</gene>
<evidence type="ECO:0000313" key="3">
    <source>
        <dbReference type="Proteomes" id="UP000509222"/>
    </source>
</evidence>
<dbReference type="EMBL" id="CP051177">
    <property type="protein sequence ID" value="QKX50089.1"/>
    <property type="molecule type" value="Genomic_DNA"/>
</dbReference>
<dbReference type="InterPro" id="IPR024775">
    <property type="entry name" value="DinB-like"/>
</dbReference>
<feature type="domain" description="DinB-like" evidence="1">
    <location>
        <begin position="15"/>
        <end position="156"/>
    </location>
</feature>
<keyword evidence="3" id="KW-1185">Reference proteome</keyword>
<evidence type="ECO:0000259" key="1">
    <source>
        <dbReference type="Pfam" id="PF12867"/>
    </source>
</evidence>
<dbReference type="AlphaFoldDB" id="A0A7H8Q807"/>
<dbReference type="InterPro" id="IPR034660">
    <property type="entry name" value="DinB/YfiT-like"/>
</dbReference>
<name>A0A7H8Q807_9BACL</name>
<evidence type="ECO:0000313" key="2">
    <source>
        <dbReference type="EMBL" id="QKX50089.1"/>
    </source>
</evidence>
<accession>A0A7H8Q807</accession>